<dbReference type="EMBL" id="BARS01030252">
    <property type="protein sequence ID" value="GAG19663.1"/>
    <property type="molecule type" value="Genomic_DNA"/>
</dbReference>
<protein>
    <submittedName>
        <fullName evidence="1">Uncharacterized protein</fullName>
    </submittedName>
</protein>
<sequence length="89" mass="9958">MKKLWLQVSGIVALVTIHGVLVLYQFPVSSVREGNPLCSGDLSWHFASAVEGDTFIRGEHRLWGYSPSFMAGYPFGAWISFSKRGYEFA</sequence>
<accession>X0W4Y1</accession>
<organism evidence="1">
    <name type="scientific">marine sediment metagenome</name>
    <dbReference type="NCBI Taxonomy" id="412755"/>
    <lineage>
        <taxon>unclassified sequences</taxon>
        <taxon>metagenomes</taxon>
        <taxon>ecological metagenomes</taxon>
    </lineage>
</organism>
<evidence type="ECO:0000313" key="1">
    <source>
        <dbReference type="EMBL" id="GAG19663.1"/>
    </source>
</evidence>
<reference evidence="1" key="1">
    <citation type="journal article" date="2014" name="Front. Microbiol.">
        <title>High frequency of phylogenetically diverse reductive dehalogenase-homologous genes in deep subseafloor sedimentary metagenomes.</title>
        <authorList>
            <person name="Kawai M."/>
            <person name="Futagami T."/>
            <person name="Toyoda A."/>
            <person name="Takaki Y."/>
            <person name="Nishi S."/>
            <person name="Hori S."/>
            <person name="Arai W."/>
            <person name="Tsubouchi T."/>
            <person name="Morono Y."/>
            <person name="Uchiyama I."/>
            <person name="Ito T."/>
            <person name="Fujiyama A."/>
            <person name="Inagaki F."/>
            <person name="Takami H."/>
        </authorList>
    </citation>
    <scope>NUCLEOTIDE SEQUENCE</scope>
    <source>
        <strain evidence="1">Expedition CK06-06</strain>
    </source>
</reference>
<gene>
    <name evidence="1" type="ORF">S01H1_47196</name>
</gene>
<name>X0W4Y1_9ZZZZ</name>
<comment type="caution">
    <text evidence="1">The sequence shown here is derived from an EMBL/GenBank/DDBJ whole genome shotgun (WGS) entry which is preliminary data.</text>
</comment>
<dbReference type="AlphaFoldDB" id="X0W4Y1"/>
<feature type="non-terminal residue" evidence="1">
    <location>
        <position position="89"/>
    </location>
</feature>
<proteinExistence type="predicted"/>